<reference evidence="10" key="1">
    <citation type="journal article" date="2019" name="Int. J. Syst. Evol. Microbiol.">
        <title>The Global Catalogue of Microorganisms (GCM) 10K type strain sequencing project: providing services to taxonomists for standard genome sequencing and annotation.</title>
        <authorList>
            <consortium name="The Broad Institute Genomics Platform"/>
            <consortium name="The Broad Institute Genome Sequencing Center for Infectious Disease"/>
            <person name="Wu L."/>
            <person name="Ma J."/>
        </authorList>
    </citation>
    <scope>NUCLEOTIDE SEQUENCE [LARGE SCALE GENOMIC DNA]</scope>
    <source>
        <strain evidence="10">KCTC 52094</strain>
    </source>
</reference>
<dbReference type="InterPro" id="IPR003593">
    <property type="entry name" value="AAA+_ATPase"/>
</dbReference>
<evidence type="ECO:0000256" key="5">
    <source>
        <dbReference type="ARBA" id="ARBA00022741"/>
    </source>
</evidence>
<keyword evidence="10" id="KW-1185">Reference proteome</keyword>
<keyword evidence="3" id="KW-0813">Transport</keyword>
<dbReference type="PROSITE" id="PS50893">
    <property type="entry name" value="ABC_TRANSPORTER_2"/>
    <property type="match status" value="1"/>
</dbReference>
<evidence type="ECO:0000256" key="4">
    <source>
        <dbReference type="ARBA" id="ARBA00022475"/>
    </source>
</evidence>
<keyword evidence="6 9" id="KW-0067">ATP-binding</keyword>
<dbReference type="Pfam" id="PF00005">
    <property type="entry name" value="ABC_tran"/>
    <property type="match status" value="1"/>
</dbReference>
<evidence type="ECO:0000256" key="6">
    <source>
        <dbReference type="ARBA" id="ARBA00022840"/>
    </source>
</evidence>
<proteinExistence type="inferred from homology"/>
<keyword evidence="5" id="KW-0547">Nucleotide-binding</keyword>
<keyword evidence="7" id="KW-0472">Membrane</keyword>
<comment type="similarity">
    <text evidence="2">Belongs to the ABC transporter superfamily.</text>
</comment>
<gene>
    <name evidence="9" type="ORF">ACFOD4_17675</name>
</gene>
<dbReference type="GO" id="GO:0005524">
    <property type="term" value="F:ATP binding"/>
    <property type="evidence" value="ECO:0007669"/>
    <property type="project" value="UniProtKB-KW"/>
</dbReference>
<dbReference type="PANTHER" id="PTHR43297">
    <property type="entry name" value="OLIGOPEPTIDE TRANSPORT ATP-BINDING PROTEIN APPD"/>
    <property type="match status" value="1"/>
</dbReference>
<dbReference type="Gene3D" id="3.40.50.300">
    <property type="entry name" value="P-loop containing nucleotide triphosphate hydrolases"/>
    <property type="match status" value="1"/>
</dbReference>
<evidence type="ECO:0000313" key="9">
    <source>
        <dbReference type="EMBL" id="MFC3126899.1"/>
    </source>
</evidence>
<evidence type="ECO:0000313" key="10">
    <source>
        <dbReference type="Proteomes" id="UP001595593"/>
    </source>
</evidence>
<dbReference type="InterPro" id="IPR003439">
    <property type="entry name" value="ABC_transporter-like_ATP-bd"/>
</dbReference>
<dbReference type="InterPro" id="IPR027417">
    <property type="entry name" value="P-loop_NTPase"/>
</dbReference>
<evidence type="ECO:0000256" key="3">
    <source>
        <dbReference type="ARBA" id="ARBA00022448"/>
    </source>
</evidence>
<dbReference type="InterPro" id="IPR050388">
    <property type="entry name" value="ABC_Ni/Peptide_Import"/>
</dbReference>
<evidence type="ECO:0000256" key="7">
    <source>
        <dbReference type="ARBA" id="ARBA00023136"/>
    </source>
</evidence>
<sequence>MKLEGLTLAAGNRVLVRDLSLEIRRGQVLGLLGASGGGKSLTVMAMLGLLPPGVRQVAGRVTLDGQEVDPARLRGATLGLVQQSPRGCFNPLVSIGRHFRETLSCEGLRGAEAERRAAALLHETGFADPRAILALYPSQMSGGMLQRTMLALALARDPAFLLADEPTTDLDLVVQARILDLLETLARRRGLGVLLVTHDLSVLARLADDVAVMEGGRIVDGAPVQDFFAAPRHPRSRALLAAHLALHGEALP</sequence>
<dbReference type="PANTHER" id="PTHR43297:SF2">
    <property type="entry name" value="DIPEPTIDE TRANSPORT ATP-BINDING PROTEIN DPPD"/>
    <property type="match status" value="1"/>
</dbReference>
<accession>A0ABV7G2H3</accession>
<evidence type="ECO:0000259" key="8">
    <source>
        <dbReference type="PROSITE" id="PS50893"/>
    </source>
</evidence>
<protein>
    <submittedName>
        <fullName evidence="9">ATP-binding cassette domain-containing protein</fullName>
    </submittedName>
</protein>
<evidence type="ECO:0000256" key="2">
    <source>
        <dbReference type="ARBA" id="ARBA00005417"/>
    </source>
</evidence>
<comment type="subcellular location">
    <subcellularLocation>
        <location evidence="1">Cell inner membrane</location>
        <topology evidence="1">Peripheral membrane protein</topology>
    </subcellularLocation>
</comment>
<dbReference type="SUPFAM" id="SSF52540">
    <property type="entry name" value="P-loop containing nucleoside triphosphate hydrolases"/>
    <property type="match status" value="1"/>
</dbReference>
<feature type="domain" description="ABC transporter" evidence="8">
    <location>
        <begin position="1"/>
        <end position="240"/>
    </location>
</feature>
<name>A0ABV7G2H3_9PROT</name>
<keyword evidence="4" id="KW-1003">Cell membrane</keyword>
<dbReference type="SMART" id="SM00382">
    <property type="entry name" value="AAA"/>
    <property type="match status" value="1"/>
</dbReference>
<dbReference type="RefSeq" id="WP_379598519.1">
    <property type="nucleotide sequence ID" value="NZ_JBHRTN010000018.1"/>
</dbReference>
<organism evidence="9 10">
    <name type="scientific">Teichococcus globiformis</name>
    <dbReference type="NCBI Taxonomy" id="2307229"/>
    <lineage>
        <taxon>Bacteria</taxon>
        <taxon>Pseudomonadati</taxon>
        <taxon>Pseudomonadota</taxon>
        <taxon>Alphaproteobacteria</taxon>
        <taxon>Acetobacterales</taxon>
        <taxon>Roseomonadaceae</taxon>
        <taxon>Roseomonas</taxon>
    </lineage>
</organism>
<comment type="caution">
    <text evidence="9">The sequence shown here is derived from an EMBL/GenBank/DDBJ whole genome shotgun (WGS) entry which is preliminary data.</text>
</comment>
<dbReference type="EMBL" id="JBHRTN010000018">
    <property type="protein sequence ID" value="MFC3126899.1"/>
    <property type="molecule type" value="Genomic_DNA"/>
</dbReference>
<dbReference type="Proteomes" id="UP001595593">
    <property type="component" value="Unassembled WGS sequence"/>
</dbReference>
<evidence type="ECO:0000256" key="1">
    <source>
        <dbReference type="ARBA" id="ARBA00004417"/>
    </source>
</evidence>